<dbReference type="InParanoid" id="A0A146GA91"/>
<comment type="caution">
    <text evidence="3">The sequence shown here is derived from an EMBL/GenBank/DDBJ whole genome shotgun (WGS) entry which is preliminary data.</text>
</comment>
<evidence type="ECO:0000256" key="2">
    <source>
        <dbReference type="SAM" id="SignalP"/>
    </source>
</evidence>
<dbReference type="Proteomes" id="UP000076023">
    <property type="component" value="Unassembled WGS sequence"/>
</dbReference>
<dbReference type="OrthoDB" id="9843380at2"/>
<feature type="signal peptide" evidence="2">
    <location>
        <begin position="1"/>
        <end position="21"/>
    </location>
</feature>
<keyword evidence="1" id="KW-0812">Transmembrane</keyword>
<keyword evidence="1" id="KW-1133">Transmembrane helix</keyword>
<keyword evidence="1" id="KW-0472">Membrane</keyword>
<sequence length="128" mass="14029">MTKRKRTALLFLILASLNLLAAISVLLHVGRQNDREKVIHTHAAALTEIPADAIDKIKANTVALALSANLNAQHEVAVRIFALYDHLLRDSNRLAVTLFLVLAANTAFFFGGAYFQLRASAHCGLVRQ</sequence>
<name>A0A146GA91_TERSA</name>
<keyword evidence="4" id="KW-1185">Reference proteome</keyword>
<evidence type="ECO:0000313" key="4">
    <source>
        <dbReference type="Proteomes" id="UP000076023"/>
    </source>
</evidence>
<evidence type="ECO:0000313" key="3">
    <source>
        <dbReference type="EMBL" id="GAT34559.1"/>
    </source>
</evidence>
<accession>A0A146GA91</accession>
<evidence type="ECO:0000256" key="1">
    <source>
        <dbReference type="SAM" id="Phobius"/>
    </source>
</evidence>
<protein>
    <submittedName>
        <fullName evidence="3">Uncharacterized protein</fullName>
    </submittedName>
</protein>
<reference evidence="4" key="1">
    <citation type="journal article" date="2017" name="Genome Announc.">
        <title>Draft Genome Sequence of Terrimicrobium sacchariphilum NM-5T, a Facultative Anaerobic Soil Bacterium of the Class Spartobacteria.</title>
        <authorList>
            <person name="Qiu Y.L."/>
            <person name="Tourlousse D.M."/>
            <person name="Matsuura N."/>
            <person name="Ohashi A."/>
            <person name="Sekiguchi Y."/>
        </authorList>
    </citation>
    <scope>NUCLEOTIDE SEQUENCE [LARGE SCALE GENOMIC DNA]</scope>
    <source>
        <strain evidence="4">NM-5</strain>
    </source>
</reference>
<gene>
    <name evidence="3" type="ORF">TSACC_22984</name>
</gene>
<dbReference type="STRING" id="690879.TSACC_22984"/>
<dbReference type="EMBL" id="BDCO01000002">
    <property type="protein sequence ID" value="GAT34559.1"/>
    <property type="molecule type" value="Genomic_DNA"/>
</dbReference>
<dbReference type="AlphaFoldDB" id="A0A146GA91"/>
<feature type="transmembrane region" description="Helical" evidence="1">
    <location>
        <begin position="94"/>
        <end position="117"/>
    </location>
</feature>
<organism evidence="3 4">
    <name type="scientific">Terrimicrobium sacchariphilum</name>
    <dbReference type="NCBI Taxonomy" id="690879"/>
    <lineage>
        <taxon>Bacteria</taxon>
        <taxon>Pseudomonadati</taxon>
        <taxon>Verrucomicrobiota</taxon>
        <taxon>Terrimicrobiia</taxon>
        <taxon>Terrimicrobiales</taxon>
        <taxon>Terrimicrobiaceae</taxon>
        <taxon>Terrimicrobium</taxon>
    </lineage>
</organism>
<proteinExistence type="predicted"/>
<feature type="chain" id="PRO_5007524648" evidence="2">
    <location>
        <begin position="22"/>
        <end position="128"/>
    </location>
</feature>
<dbReference type="RefSeq" id="WP_075080176.1">
    <property type="nucleotide sequence ID" value="NZ_BDCO01000002.1"/>
</dbReference>
<keyword evidence="2" id="KW-0732">Signal</keyword>